<protein>
    <recommendedName>
        <fullName evidence="4">Large ribosomal subunit protein uL14</fullName>
    </recommendedName>
    <alternativeName>
        <fullName evidence="5">60S ribosomal protein L23</fullName>
    </alternativeName>
</protein>
<evidence type="ECO:0000256" key="3">
    <source>
        <dbReference type="ARBA" id="ARBA00023274"/>
    </source>
</evidence>
<dbReference type="AlphaFoldDB" id="A0A4Q9KWH6"/>
<dbReference type="PANTHER" id="PTHR11761:SF8">
    <property type="entry name" value="LARGE RIBOSOMAL SUBUNIT PROTEIN UL14"/>
    <property type="match status" value="1"/>
</dbReference>
<dbReference type="VEuPathDB" id="MicrosporidiaDB:CWI37_1751p0010"/>
<dbReference type="CDD" id="cd00337">
    <property type="entry name" value="Ribosomal_uL14"/>
    <property type="match status" value="1"/>
</dbReference>
<dbReference type="EMBL" id="PITK01002121">
    <property type="protein sequence ID" value="TBU09751.1"/>
    <property type="molecule type" value="Genomic_DNA"/>
</dbReference>
<dbReference type="SUPFAM" id="SSF50193">
    <property type="entry name" value="Ribosomal protein L14"/>
    <property type="match status" value="1"/>
</dbReference>
<evidence type="ECO:0000256" key="2">
    <source>
        <dbReference type="ARBA" id="ARBA00022980"/>
    </source>
</evidence>
<evidence type="ECO:0000256" key="4">
    <source>
        <dbReference type="ARBA" id="ARBA00035199"/>
    </source>
</evidence>
<evidence type="ECO:0000256" key="1">
    <source>
        <dbReference type="ARBA" id="ARBA00010745"/>
    </source>
</evidence>
<evidence type="ECO:0000313" key="7">
    <source>
        <dbReference type="EMBL" id="TBT98449.1"/>
    </source>
</evidence>
<dbReference type="VEuPathDB" id="MicrosporidiaDB:CWI38_1126p0020"/>
<sequence length="143" mass="15600">MSKVKGKHELLEKKPRRKCTFGLQVGTWFTCADNTGAKIMKIIGVKGVGGRLNRLPAGSPGDVVMASVKKGKPDLKKKIVMAVIIRQKKEIRRRDGSRVCFEDNAGVIITNKGELKGTQVAGPVPREVCDMWPKISSQASSII</sequence>
<dbReference type="InterPro" id="IPR019972">
    <property type="entry name" value="Ribosomal_uL14_CS"/>
</dbReference>
<comment type="caution">
    <text evidence="7">The sequence shown here is derived from an EMBL/GenBank/DDBJ whole genome shotgun (WGS) entry which is preliminary data.</text>
</comment>
<dbReference type="Proteomes" id="UP000292282">
    <property type="component" value="Unassembled WGS sequence"/>
</dbReference>
<dbReference type="EMBL" id="PITK01001126">
    <property type="protein sequence ID" value="TBU11589.1"/>
    <property type="molecule type" value="Genomic_DNA"/>
</dbReference>
<keyword evidence="10" id="KW-1185">Reference proteome</keyword>
<dbReference type="HAMAP" id="MF_01367">
    <property type="entry name" value="Ribosomal_uL14"/>
    <property type="match status" value="1"/>
</dbReference>
<dbReference type="OrthoDB" id="407959at2759"/>
<dbReference type="GO" id="GO:0006412">
    <property type="term" value="P:translation"/>
    <property type="evidence" value="ECO:0007669"/>
    <property type="project" value="InterPro"/>
</dbReference>
<evidence type="ECO:0000313" key="9">
    <source>
        <dbReference type="EMBL" id="TBU11589.1"/>
    </source>
</evidence>
<evidence type="ECO:0000313" key="10">
    <source>
        <dbReference type="Proteomes" id="UP000292282"/>
    </source>
</evidence>
<keyword evidence="3 6" id="KW-0687">Ribonucleoprotein</keyword>
<dbReference type="EMBL" id="PITJ01001751">
    <property type="protein sequence ID" value="TBT98449.1"/>
    <property type="molecule type" value="Genomic_DNA"/>
</dbReference>
<reference evidence="10 11" key="1">
    <citation type="submission" date="2017-12" db="EMBL/GenBank/DDBJ databases">
        <authorList>
            <person name="Pombert J.-F."/>
            <person name="Haag K.L."/>
            <person name="Ebert D."/>
        </authorList>
    </citation>
    <scope>NUCLEOTIDE SEQUENCE [LARGE SCALE GENOMIC DNA]</scope>
    <source>
        <strain evidence="7">FI-OER-3-3</strain>
        <strain evidence="8">IL-G-3</strain>
    </source>
</reference>
<evidence type="ECO:0000313" key="11">
    <source>
        <dbReference type="Proteomes" id="UP000292362"/>
    </source>
</evidence>
<dbReference type="Pfam" id="PF00238">
    <property type="entry name" value="Ribosomal_L14"/>
    <property type="match status" value="1"/>
</dbReference>
<dbReference type="GO" id="GO:0022625">
    <property type="term" value="C:cytosolic large ribosomal subunit"/>
    <property type="evidence" value="ECO:0007669"/>
    <property type="project" value="TreeGrafter"/>
</dbReference>
<dbReference type="VEuPathDB" id="MicrosporidiaDB:CWI38_2121p0020"/>
<name>A0A4Q9KWH6_9MICR</name>
<gene>
    <name evidence="7" type="ORF">CWI37_1751p0010</name>
    <name evidence="9" type="ORF">CWI38_1126p0020</name>
    <name evidence="8" type="ORF">CWI38_2121p0020</name>
</gene>
<dbReference type="InterPro" id="IPR036853">
    <property type="entry name" value="Ribosomal_uL14_sf"/>
</dbReference>
<dbReference type="Gene3D" id="2.40.150.20">
    <property type="entry name" value="Ribosomal protein L14"/>
    <property type="match status" value="1"/>
</dbReference>
<dbReference type="InterPro" id="IPR000218">
    <property type="entry name" value="Ribosomal_uL14"/>
</dbReference>
<dbReference type="GO" id="GO:0003735">
    <property type="term" value="F:structural constituent of ribosome"/>
    <property type="evidence" value="ECO:0007669"/>
    <property type="project" value="InterPro"/>
</dbReference>
<comment type="similarity">
    <text evidence="1 6">Belongs to the universal ribosomal protein uL14 family.</text>
</comment>
<evidence type="ECO:0000313" key="8">
    <source>
        <dbReference type="EMBL" id="TBU09751.1"/>
    </source>
</evidence>
<organism evidence="7 11">
    <name type="scientific">Hamiltosporidium tvaerminnensis</name>
    <dbReference type="NCBI Taxonomy" id="1176355"/>
    <lineage>
        <taxon>Eukaryota</taxon>
        <taxon>Fungi</taxon>
        <taxon>Fungi incertae sedis</taxon>
        <taxon>Microsporidia</taxon>
        <taxon>Dubosqiidae</taxon>
        <taxon>Hamiltosporidium</taxon>
    </lineage>
</organism>
<evidence type="ECO:0000256" key="6">
    <source>
        <dbReference type="RuleBase" id="RU003949"/>
    </source>
</evidence>
<dbReference type="SMART" id="SM01374">
    <property type="entry name" value="Ribosomal_L14"/>
    <property type="match status" value="1"/>
</dbReference>
<dbReference type="Proteomes" id="UP000292362">
    <property type="component" value="Unassembled WGS sequence"/>
</dbReference>
<dbReference type="PROSITE" id="PS00049">
    <property type="entry name" value="RIBOSOMAL_L14"/>
    <property type="match status" value="1"/>
</dbReference>
<proteinExistence type="inferred from homology"/>
<evidence type="ECO:0000256" key="5">
    <source>
        <dbReference type="ARBA" id="ARBA00035326"/>
    </source>
</evidence>
<dbReference type="STRING" id="1176355.A0A4Q9KWH6"/>
<accession>A0A4Q9KWH6</accession>
<dbReference type="PANTHER" id="PTHR11761">
    <property type="entry name" value="50S/60S RIBOSOMAL PROTEIN L14/L23"/>
    <property type="match status" value="1"/>
</dbReference>
<keyword evidence="2 6" id="KW-0689">Ribosomal protein</keyword>
<dbReference type="GO" id="GO:0070180">
    <property type="term" value="F:large ribosomal subunit rRNA binding"/>
    <property type="evidence" value="ECO:0007669"/>
    <property type="project" value="TreeGrafter"/>
</dbReference>
<dbReference type="FunFam" id="2.40.150.20:FF:000007">
    <property type="entry name" value="50S ribosomal protein L14"/>
    <property type="match status" value="1"/>
</dbReference>